<comment type="caution">
    <text evidence="1">The sequence shown here is derived from an EMBL/GenBank/DDBJ whole genome shotgun (WGS) entry which is preliminary data.</text>
</comment>
<protein>
    <submittedName>
        <fullName evidence="1">Uncharacterized protein</fullName>
    </submittedName>
</protein>
<proteinExistence type="predicted"/>
<reference evidence="1 2" key="1">
    <citation type="submission" date="2024-04" db="EMBL/GenBank/DDBJ databases">
        <title>genome sequences of Mucor flavus KT1a and Helicostylum pulchrum KT1b strains isolation_sourced from the surface of a dry-aged beef.</title>
        <authorList>
            <person name="Toyotome T."/>
            <person name="Hosono M."/>
            <person name="Torimaru M."/>
            <person name="Fukuda K."/>
            <person name="Mikami N."/>
        </authorList>
    </citation>
    <scope>NUCLEOTIDE SEQUENCE [LARGE SCALE GENOMIC DNA]</scope>
    <source>
        <strain evidence="1 2">KT1b</strain>
    </source>
</reference>
<accession>A0ABP9XLP4</accession>
<dbReference type="SUPFAM" id="SSF50978">
    <property type="entry name" value="WD40 repeat-like"/>
    <property type="match status" value="1"/>
</dbReference>
<evidence type="ECO:0000313" key="2">
    <source>
        <dbReference type="Proteomes" id="UP001476247"/>
    </source>
</evidence>
<evidence type="ECO:0000313" key="1">
    <source>
        <dbReference type="EMBL" id="GAA5795704.1"/>
    </source>
</evidence>
<gene>
    <name evidence="1" type="ORF">HPULCUR_001066</name>
</gene>
<dbReference type="EMBL" id="BAABUJ010000005">
    <property type="protein sequence ID" value="GAA5795704.1"/>
    <property type="molecule type" value="Genomic_DNA"/>
</dbReference>
<name>A0ABP9XLP4_9FUNG</name>
<keyword evidence="2" id="KW-1185">Reference proteome</keyword>
<dbReference type="Proteomes" id="UP001476247">
    <property type="component" value="Unassembled WGS sequence"/>
</dbReference>
<organism evidence="1 2">
    <name type="scientific">Helicostylum pulchrum</name>
    <dbReference type="NCBI Taxonomy" id="562976"/>
    <lineage>
        <taxon>Eukaryota</taxon>
        <taxon>Fungi</taxon>
        <taxon>Fungi incertae sedis</taxon>
        <taxon>Mucoromycota</taxon>
        <taxon>Mucoromycotina</taxon>
        <taxon>Mucoromycetes</taxon>
        <taxon>Mucorales</taxon>
        <taxon>Mucorineae</taxon>
        <taxon>Mucoraceae</taxon>
        <taxon>Helicostylum</taxon>
    </lineage>
</organism>
<sequence length="799" mass="90844">MEWIQTKLKHVKDLQSNHLNKCHLFGCEFHHLSLVIDPHGKVYTTDQNTINLQLPQPILQVVGSCHNDLEICHFYFRSVTNQVFEWISNSEEPLRKRAKLDENSTNSSDYPYKEIGSNVHHIMSFHKPGVLLFSDSNVKYYNPTNCSSTDTAMFYPNDINITCHQYFDQLDPCLKDFFSLSLIKNGLFFGTNDGSVYCRNLDKEPIKDTRVMTFENSEPVIFLQLISGVHNSLMATGDRGTIMIYSKVSIQSEEPTMLLKQLNIQGPIHAVEKANEDFAYLVASGNGKISFLELKYAINDIDIISTPVQNHNNLLKRLRMANQTNNIFDSLSNQHGNIQLKTFILDSAPTSIKNDPQAIIQLTNEALDDLKLSELDLKYLDRQEQNLSQRLSTTNQTLYALQTMDKRRKPGTFHLLDTSGFELSIRPITTSASIANHSLQSTCYLRTCIKTSRFLQLEDWHLELDLFRHTQSKCLLGETKTVPVMAFETIYQNGIERYSAWQRDIQLDLESLTLPIKVSVYLTMSVDEHAPSIRFPVSNLAIDDLHFMIPCSPDFIKTIQIRGLDQVSNKLMRAYCKQILYDKTTRYPFARLLKTKSLTDLPLFKSLFDYKSVHVQCLIDLHTTDQTYQSILSSILSEGKTIDEMNSILLSAEQALFTIAAFPACPIIIELTRVSSTVIDFCIQCVYSPALFRVEASFISRLLDQFIQIPSDKTTSVKYATFLKTMKSLEHSILELQETYQSITTAVLLGAIIKSHAKPSVAHTQIMKTEGSTRQGYKTWRKMNDGLGVNDVGRSCGGV</sequence>
<dbReference type="InterPro" id="IPR036322">
    <property type="entry name" value="WD40_repeat_dom_sf"/>
</dbReference>